<accession>A0ABU5DYC1</accession>
<proteinExistence type="predicted"/>
<evidence type="ECO:0000313" key="2">
    <source>
        <dbReference type="EMBL" id="MDY0872276.1"/>
    </source>
</evidence>
<reference evidence="2 3" key="1">
    <citation type="journal article" date="2013" name="Antonie Van Leeuwenhoek">
        <title>Dongia rigui sp. nov., isolated from freshwater of a large wetland in Korea.</title>
        <authorList>
            <person name="Baik K.S."/>
            <person name="Hwang Y.M."/>
            <person name="Choi J.S."/>
            <person name="Kwon J."/>
            <person name="Seong C.N."/>
        </authorList>
    </citation>
    <scope>NUCLEOTIDE SEQUENCE [LARGE SCALE GENOMIC DNA]</scope>
    <source>
        <strain evidence="2 3">04SU4-P</strain>
    </source>
</reference>
<dbReference type="InterPro" id="IPR001509">
    <property type="entry name" value="Epimerase_deHydtase"/>
</dbReference>
<dbReference type="InterPro" id="IPR036291">
    <property type="entry name" value="NAD(P)-bd_dom_sf"/>
</dbReference>
<name>A0ABU5DYC1_9PROT</name>
<protein>
    <submittedName>
        <fullName evidence="2">Complex I NDUFA9 subunit family protein</fullName>
    </submittedName>
</protein>
<dbReference type="InterPro" id="IPR051207">
    <property type="entry name" value="ComplexI_NDUFA9_subunit"/>
</dbReference>
<dbReference type="RefSeq" id="WP_320500697.1">
    <property type="nucleotide sequence ID" value="NZ_JAXCLX010000001.1"/>
</dbReference>
<dbReference type="PANTHER" id="PTHR12126:SF11">
    <property type="entry name" value="NADH DEHYDROGENASE [UBIQUINONE] 1 ALPHA SUBCOMPLEX SUBUNIT 9, MITOCHONDRIAL"/>
    <property type="match status" value="1"/>
</dbReference>
<dbReference type="CDD" id="cd05271">
    <property type="entry name" value="NDUFA9_like_SDR_a"/>
    <property type="match status" value="1"/>
</dbReference>
<dbReference type="PANTHER" id="PTHR12126">
    <property type="entry name" value="NADH-UBIQUINONE OXIDOREDUCTASE 39 KDA SUBUNIT-RELATED"/>
    <property type="match status" value="1"/>
</dbReference>
<dbReference type="EMBL" id="JAXCLX010000001">
    <property type="protein sequence ID" value="MDY0872276.1"/>
    <property type="molecule type" value="Genomic_DNA"/>
</dbReference>
<evidence type="ECO:0000313" key="3">
    <source>
        <dbReference type="Proteomes" id="UP001271769"/>
    </source>
</evidence>
<dbReference type="Proteomes" id="UP001271769">
    <property type="component" value="Unassembled WGS sequence"/>
</dbReference>
<keyword evidence="3" id="KW-1185">Reference proteome</keyword>
<comment type="caution">
    <text evidence="2">The sequence shown here is derived from an EMBL/GenBank/DDBJ whole genome shotgun (WGS) entry which is preliminary data.</text>
</comment>
<organism evidence="2 3">
    <name type="scientific">Dongia rigui</name>
    <dbReference type="NCBI Taxonomy" id="940149"/>
    <lineage>
        <taxon>Bacteria</taxon>
        <taxon>Pseudomonadati</taxon>
        <taxon>Pseudomonadota</taxon>
        <taxon>Alphaproteobacteria</taxon>
        <taxon>Rhodospirillales</taxon>
        <taxon>Dongiaceae</taxon>
        <taxon>Dongia</taxon>
    </lineage>
</organism>
<dbReference type="Gene3D" id="3.40.50.720">
    <property type="entry name" value="NAD(P)-binding Rossmann-like Domain"/>
    <property type="match status" value="1"/>
</dbReference>
<dbReference type="Pfam" id="PF01370">
    <property type="entry name" value="Epimerase"/>
    <property type="match status" value="1"/>
</dbReference>
<dbReference type="SUPFAM" id="SSF51735">
    <property type="entry name" value="NAD(P)-binding Rossmann-fold domains"/>
    <property type="match status" value="1"/>
</dbReference>
<evidence type="ECO:0000259" key="1">
    <source>
        <dbReference type="Pfam" id="PF01370"/>
    </source>
</evidence>
<sequence>MARGLVTVFGGSGFIGRYVVQRLARAGWQVRVAVRRPNEALFLKTSGDVGQVTPIAANIRDDRSVAAAVAGADAVVNLVGILYQSGRQSFDSVQAKGPARVAAAAKAAGATRFIQISAIGADSKSDALYARSKAAGEQAVNLAFPGATILRPSIVFGAEDDFFNRFARMAMMSPALPLIGGGHTRFQPVFVGDVATAVETALQDAGTAGKTYELAGPRVYTFRALMELLLKEIGRCRLLLPLPFALASLNATFLQLLPIPPLTVDQVRLLKRDNVATANTPGLPDLGITPTTLESVLPSYLDQYRPLGFYNKA</sequence>
<gene>
    <name evidence="2" type="ORF">SMD31_10090</name>
</gene>
<feature type="domain" description="NAD-dependent epimerase/dehydratase" evidence="1">
    <location>
        <begin position="6"/>
        <end position="214"/>
    </location>
</feature>